<dbReference type="AlphaFoldDB" id="A0A161Y111"/>
<comment type="caution">
    <text evidence="2">The sequence shown here is derived from an EMBL/GenBank/DDBJ whole genome shotgun (WGS) entry which is preliminary data.</text>
</comment>
<gene>
    <name evidence="2" type="ORF">N473_24935</name>
</gene>
<keyword evidence="1" id="KW-0732">Signal</keyword>
<sequence length="183" mass="20237">MKTSIALLIGLSGGFSVSASAQSISYNATECSQRYVNAGQETLKYRHFSNSSIENTTNRDIHVYCPINLDQSRTLDSVHAYFNLASKHQFSDASCTLEIRGMANPSVKLSTTGGVFELTSRLTMRPSDEYDANLQSYQSTYHSFGSDVTAYINCKLPRVSDEALAGSYGFTRMMGYVVNYQPQ</sequence>
<dbReference type="Proteomes" id="UP000076486">
    <property type="component" value="Unassembled WGS sequence"/>
</dbReference>
<accession>A0A161Y111</accession>
<dbReference type="PATRIC" id="fig|1365248.3.peg.4111"/>
<evidence type="ECO:0000256" key="1">
    <source>
        <dbReference type="SAM" id="SignalP"/>
    </source>
</evidence>
<evidence type="ECO:0008006" key="4">
    <source>
        <dbReference type="Google" id="ProtNLM"/>
    </source>
</evidence>
<reference evidence="2 3" key="1">
    <citation type="submission" date="2013-07" db="EMBL/GenBank/DDBJ databases">
        <title>Comparative Genomic and Metabolomic Analysis of Twelve Strains of Pseudoalteromonas luteoviolacea.</title>
        <authorList>
            <person name="Vynne N.G."/>
            <person name="Mansson M."/>
            <person name="Gram L."/>
        </authorList>
    </citation>
    <scope>NUCLEOTIDE SEQUENCE [LARGE SCALE GENOMIC DNA]</scope>
    <source>
        <strain evidence="2 3">CPMOR-1</strain>
    </source>
</reference>
<protein>
    <recommendedName>
        <fullName evidence="4">Spore coat protein U domain-containing protein</fullName>
    </recommendedName>
</protein>
<dbReference type="RefSeq" id="WP_063369345.1">
    <property type="nucleotide sequence ID" value="NZ_AUYC01000046.1"/>
</dbReference>
<dbReference type="EMBL" id="AUYC01000046">
    <property type="protein sequence ID" value="KZN60229.1"/>
    <property type="molecule type" value="Genomic_DNA"/>
</dbReference>
<evidence type="ECO:0000313" key="3">
    <source>
        <dbReference type="Proteomes" id="UP000076486"/>
    </source>
</evidence>
<name>A0A161Y111_9GAMM</name>
<feature type="chain" id="PRO_5007829427" description="Spore coat protein U domain-containing protein" evidence="1">
    <location>
        <begin position="22"/>
        <end position="183"/>
    </location>
</feature>
<feature type="signal peptide" evidence="1">
    <location>
        <begin position="1"/>
        <end position="21"/>
    </location>
</feature>
<evidence type="ECO:0000313" key="2">
    <source>
        <dbReference type="EMBL" id="KZN60229.1"/>
    </source>
</evidence>
<organism evidence="2 3">
    <name type="scientific">Pseudoalteromonas luteoviolacea CPMOR-1</name>
    <dbReference type="NCBI Taxonomy" id="1365248"/>
    <lineage>
        <taxon>Bacteria</taxon>
        <taxon>Pseudomonadati</taxon>
        <taxon>Pseudomonadota</taxon>
        <taxon>Gammaproteobacteria</taxon>
        <taxon>Alteromonadales</taxon>
        <taxon>Pseudoalteromonadaceae</taxon>
        <taxon>Pseudoalteromonas</taxon>
    </lineage>
</organism>
<proteinExistence type="predicted"/>